<dbReference type="InterPro" id="IPR050855">
    <property type="entry name" value="NDM-1-like"/>
</dbReference>
<proteinExistence type="predicted"/>
<dbReference type="PANTHER" id="PTHR42951:SF4">
    <property type="entry name" value="ACYL-COENZYME A THIOESTERASE MBLAC2"/>
    <property type="match status" value="1"/>
</dbReference>
<organism evidence="2 3">
    <name type="scientific">Candidatus Lokiarchaeum ossiferum</name>
    <dbReference type="NCBI Taxonomy" id="2951803"/>
    <lineage>
        <taxon>Archaea</taxon>
        <taxon>Promethearchaeati</taxon>
        <taxon>Promethearchaeota</taxon>
        <taxon>Promethearchaeia</taxon>
        <taxon>Promethearchaeales</taxon>
        <taxon>Promethearchaeaceae</taxon>
        <taxon>Candidatus Lokiarchaeum</taxon>
    </lineage>
</organism>
<dbReference type="SMART" id="SM00849">
    <property type="entry name" value="Lactamase_B"/>
    <property type="match status" value="1"/>
</dbReference>
<keyword evidence="2" id="KW-0378">Hydrolase</keyword>
<dbReference type="EC" id="3.1.2.6" evidence="2"/>
<evidence type="ECO:0000313" key="2">
    <source>
        <dbReference type="EMBL" id="UYP47061.1"/>
    </source>
</evidence>
<dbReference type="InterPro" id="IPR001279">
    <property type="entry name" value="Metallo-B-lactamas"/>
</dbReference>
<gene>
    <name evidence="2" type="ORF">NEF87_003346</name>
</gene>
<dbReference type="Pfam" id="PF00753">
    <property type="entry name" value="Lactamase_B"/>
    <property type="match status" value="1"/>
</dbReference>
<dbReference type="GO" id="GO:0004416">
    <property type="term" value="F:hydroxyacylglutathione hydrolase activity"/>
    <property type="evidence" value="ECO:0007669"/>
    <property type="project" value="UniProtKB-EC"/>
</dbReference>
<dbReference type="EMBL" id="CP104013">
    <property type="protein sequence ID" value="UYP47061.1"/>
    <property type="molecule type" value="Genomic_DNA"/>
</dbReference>
<dbReference type="PANTHER" id="PTHR42951">
    <property type="entry name" value="METALLO-BETA-LACTAMASE DOMAIN-CONTAINING"/>
    <property type="match status" value="1"/>
</dbReference>
<feature type="domain" description="Metallo-beta-lactamase" evidence="1">
    <location>
        <begin position="24"/>
        <end position="209"/>
    </location>
</feature>
<accession>A0ABY6HUH7</accession>
<protein>
    <submittedName>
        <fullName evidence="2">Hydroxyacylglutathione hydrolase</fullName>
        <ecNumber evidence="2">3.1.2.6</ecNumber>
    </submittedName>
</protein>
<dbReference type="Gene3D" id="3.60.15.10">
    <property type="entry name" value="Ribonuclease Z/Hydroxyacylglutathione hydrolase-like"/>
    <property type="match status" value="1"/>
</dbReference>
<dbReference type="InterPro" id="IPR036866">
    <property type="entry name" value="RibonucZ/Hydroxyglut_hydro"/>
</dbReference>
<dbReference type="Proteomes" id="UP001208689">
    <property type="component" value="Chromosome"/>
</dbReference>
<evidence type="ECO:0000259" key="1">
    <source>
        <dbReference type="SMART" id="SM00849"/>
    </source>
</evidence>
<sequence>MKDPIKVSKDVYLIGSDDISGSGDCCVYAIKIDSNQICLIDAGTKNASILLENIQKTPLANNEISDLILTHCHYDHAGAAHQLKEIFPKMKIHAHDWDAPAIQGAPNTENLTAANWYGEGYIPVKISHVIRNDKEKLKLGVKSFEVFHTPGHTPGSISIVLNEGNNTKILFGQDIHGPFLPEFNSNIQDWKISMKKILALEADILCEGHFGIIKGKDSVRNFIRGHLQRN</sequence>
<name>A0ABY6HUH7_9ARCH</name>
<dbReference type="SUPFAM" id="SSF56281">
    <property type="entry name" value="Metallo-hydrolase/oxidoreductase"/>
    <property type="match status" value="1"/>
</dbReference>
<evidence type="ECO:0000313" key="3">
    <source>
        <dbReference type="Proteomes" id="UP001208689"/>
    </source>
</evidence>
<keyword evidence="3" id="KW-1185">Reference proteome</keyword>
<reference evidence="2" key="1">
    <citation type="submission" date="2022-09" db="EMBL/GenBank/DDBJ databases">
        <title>Actin cytoskeleton and complex cell architecture in an #Asgard archaeon.</title>
        <authorList>
            <person name="Ponce Toledo R.I."/>
            <person name="Schleper C."/>
            <person name="Rodrigues Oliveira T."/>
            <person name="Wollweber F."/>
            <person name="Xu J."/>
            <person name="Rittmann S."/>
            <person name="Klingl A."/>
            <person name="Pilhofer M."/>
        </authorList>
    </citation>
    <scope>NUCLEOTIDE SEQUENCE</scope>
    <source>
        <strain evidence="2">B-35</strain>
    </source>
</reference>